<dbReference type="PANTHER" id="PTHR41913:SF1">
    <property type="entry name" value="DUF1684 DOMAIN-CONTAINING PROTEIN"/>
    <property type="match status" value="1"/>
</dbReference>
<dbReference type="OrthoDB" id="5493262at2"/>
<dbReference type="EMBL" id="CP002454">
    <property type="protein sequence ID" value="ADV67350.1"/>
    <property type="molecule type" value="Genomic_DNA"/>
</dbReference>
<evidence type="ECO:0008006" key="3">
    <source>
        <dbReference type="Google" id="ProtNLM"/>
    </source>
</evidence>
<dbReference type="eggNOG" id="COG3358">
    <property type="taxonomic scope" value="Bacteria"/>
</dbReference>
<sequence length="178" mass="19729" precursor="true">MNAPDAHAALLAHRARKDAHFRTPQGPLRAAALRDFTGLAYYPPDDRYALSVPVMRAAPETITLPTTTGEERPFTRYGTAHLRTPEGDATLTLYAPDGDDRPDRVFIPFRDATSGTETYGAGRYLDAPLTHDADETTVHLDFNYAYHPYCAYGDGWSCPLPPRDNWLGVPIRAGERNP</sequence>
<evidence type="ECO:0000313" key="2">
    <source>
        <dbReference type="Proteomes" id="UP000008635"/>
    </source>
</evidence>
<dbReference type="KEGG" id="dmr:Deima_1701"/>
<proteinExistence type="predicted"/>
<gene>
    <name evidence="1" type="ordered locus">Deima_1701</name>
</gene>
<reference evidence="1 2" key="1">
    <citation type="journal article" date="2011" name="Stand. Genomic Sci.">
        <title>Complete genome sequence of Deinococcus maricopensis type strain (LB-34).</title>
        <authorList>
            <person name="Pukall R."/>
            <person name="Zeytun A."/>
            <person name="Lucas S."/>
            <person name="Lapidus A."/>
            <person name="Hammon N."/>
            <person name="Deshpande S."/>
            <person name="Nolan M."/>
            <person name="Cheng J.F."/>
            <person name="Pitluck S."/>
            <person name="Liolios K."/>
            <person name="Pagani I."/>
            <person name="Mikhailova N."/>
            <person name="Ivanova N."/>
            <person name="Mavromatis K."/>
            <person name="Pati A."/>
            <person name="Tapia R."/>
            <person name="Han C."/>
            <person name="Goodwin L."/>
            <person name="Chen A."/>
            <person name="Palaniappan K."/>
            <person name="Land M."/>
            <person name="Hauser L."/>
            <person name="Chang Y.J."/>
            <person name="Jeffries C.D."/>
            <person name="Brambilla E.M."/>
            <person name="Rohde M."/>
            <person name="Goker M."/>
            <person name="Detter J.C."/>
            <person name="Woyke T."/>
            <person name="Bristow J."/>
            <person name="Eisen J.A."/>
            <person name="Markowitz V."/>
            <person name="Hugenholtz P."/>
            <person name="Kyrpides N.C."/>
            <person name="Klenk H.P."/>
        </authorList>
    </citation>
    <scope>NUCLEOTIDE SEQUENCE [LARGE SCALE GENOMIC DNA]</scope>
    <source>
        <strain evidence="2">DSM 21211 / LMG 22137 / NRRL B-23946 / LB-34</strain>
    </source>
</reference>
<protein>
    <recommendedName>
        <fullName evidence="3">DUF1684 domain-containing protein</fullName>
    </recommendedName>
</protein>
<dbReference type="AlphaFoldDB" id="E8U8G1"/>
<dbReference type="STRING" id="709986.Deima_1701"/>
<reference evidence="2" key="2">
    <citation type="submission" date="2011-01" db="EMBL/GenBank/DDBJ databases">
        <title>The complete genome of Deinococcus maricopensis DSM 21211.</title>
        <authorList>
            <consortium name="US DOE Joint Genome Institute (JGI-PGF)"/>
            <person name="Lucas S."/>
            <person name="Copeland A."/>
            <person name="Lapidus A."/>
            <person name="Goodwin L."/>
            <person name="Pitluck S."/>
            <person name="Kyrpides N."/>
            <person name="Mavromatis K."/>
            <person name="Pagani I."/>
            <person name="Ivanova N."/>
            <person name="Ovchinnikova G."/>
            <person name="Zeytun A."/>
            <person name="Detter J.C."/>
            <person name="Han C."/>
            <person name="Land M."/>
            <person name="Hauser L."/>
            <person name="Markowitz V."/>
            <person name="Cheng J.-F."/>
            <person name="Hugenholtz P."/>
            <person name="Woyke T."/>
            <person name="Wu D."/>
            <person name="Pukall R."/>
            <person name="Gehrich-Schroeter G."/>
            <person name="Brambilla E."/>
            <person name="Klenk H.-P."/>
            <person name="Eisen J.A."/>
        </authorList>
    </citation>
    <scope>NUCLEOTIDE SEQUENCE [LARGE SCALE GENOMIC DNA]</scope>
    <source>
        <strain evidence="2">DSM 21211 / LMG 22137 / NRRL B-23946 / LB-34</strain>
    </source>
</reference>
<dbReference type="PANTHER" id="PTHR41913">
    <property type="entry name" value="DUF1684 DOMAIN-CONTAINING PROTEIN"/>
    <property type="match status" value="1"/>
</dbReference>
<organism evidence="1 2">
    <name type="scientific">Deinococcus maricopensis (strain DSM 21211 / LMG 22137 / NRRL B-23946 / LB-34)</name>
    <dbReference type="NCBI Taxonomy" id="709986"/>
    <lineage>
        <taxon>Bacteria</taxon>
        <taxon>Thermotogati</taxon>
        <taxon>Deinococcota</taxon>
        <taxon>Deinococci</taxon>
        <taxon>Deinococcales</taxon>
        <taxon>Deinococcaceae</taxon>
        <taxon>Deinococcus</taxon>
    </lineage>
</organism>
<evidence type="ECO:0000313" key="1">
    <source>
        <dbReference type="EMBL" id="ADV67350.1"/>
    </source>
</evidence>
<dbReference type="Pfam" id="PF07920">
    <property type="entry name" value="DUF1684"/>
    <property type="match status" value="1"/>
</dbReference>
<keyword evidence="2" id="KW-1185">Reference proteome</keyword>
<name>E8U8G1_DEIML</name>
<dbReference type="HOGENOM" id="CLU_090976_1_0_0"/>
<dbReference type="RefSeq" id="WP_013556855.1">
    <property type="nucleotide sequence ID" value="NC_014958.1"/>
</dbReference>
<dbReference type="Proteomes" id="UP000008635">
    <property type="component" value="Chromosome"/>
</dbReference>
<dbReference type="InterPro" id="IPR012467">
    <property type="entry name" value="DUF1684"/>
</dbReference>
<accession>E8U8G1</accession>